<dbReference type="GO" id="GO:0005634">
    <property type="term" value="C:nucleus"/>
    <property type="evidence" value="ECO:0007669"/>
    <property type="project" value="UniProtKB-SubCell"/>
</dbReference>
<dbReference type="PRINTS" id="PR02064">
    <property type="entry name" value="DONSON"/>
</dbReference>
<gene>
    <name evidence="6" type="ORF">K2173_005638</name>
</gene>
<protein>
    <recommendedName>
        <fullName evidence="8">Protein downstream neighbor of Son</fullName>
    </recommendedName>
</protein>
<evidence type="ECO:0008006" key="8">
    <source>
        <dbReference type="Google" id="ProtNLM"/>
    </source>
</evidence>
<dbReference type="InterPro" id="IPR024861">
    <property type="entry name" value="Donson"/>
</dbReference>
<sequence>MAKVATSSSLGSTSLQLGGGALKVGPMVKRKTPSELRGEQLKRKNPIELVDESSAPSPVSMTNSTEVDNGLKKPDLPKNPRYIDTRVDEVFPARKSRLRMLSGKENSKGNTSIEQPNNQKSFSMLSNLAAKRQLSCEKNSVSSTEVSTDGMMQAHQTLERCSQSIFRSVTEISSGVEKFSGSSVVDMNKALKGLLAGAPALSSVVTADSLEKHANNTSTSGNISSEFCIPSLKTPLDLTLKTKMRVLSSCSVSWIHRSIMCSTYLGVPCAIPQFSSGDHSSLKQTLSTEVLKSNVLHSWVYPQSTLPPSVITVLASAGAEEDFLRKRQLSWEESFRSLYYMLRKNICNIFYVCASHFVVMFTASEEPGKSKCNAYISQSTRSLRSLLKEHDVCFSMPLCNSKEEQVTTEYLLELSEIEKQNLGQTRKQSSLFDIDNSPQSLLAFYGNKSVHGLYDILLNYRSFLTYLSGTDVPVLYSPLPFQNASISTPEIKCMEMKRTDHGESVQGFCSSIEIKGDYVPSWIVCRVCSLLASEGKNFEASFITEHTSTGLNVALGTICQKSDFQASTTECLQQSSHAFGLEATVTQSLQSGFLKGLKYSDGSYTASLSPI</sequence>
<dbReference type="AlphaFoldDB" id="A0AAV8SQA2"/>
<comment type="caution">
    <text evidence="6">The sequence shown here is derived from an EMBL/GenBank/DDBJ whole genome shotgun (WGS) entry which is preliminary data.</text>
</comment>
<evidence type="ECO:0000256" key="5">
    <source>
        <dbReference type="SAM" id="MobiDB-lite"/>
    </source>
</evidence>
<feature type="compositionally biased region" description="Basic and acidic residues" evidence="5">
    <location>
        <begin position="69"/>
        <end position="84"/>
    </location>
</feature>
<dbReference type="PANTHER" id="PTHR12972:SF0">
    <property type="entry name" value="PROTEIN DOWNSTREAM NEIGHBOR OF SON"/>
    <property type="match status" value="1"/>
</dbReference>
<proteinExistence type="inferred from homology"/>
<evidence type="ECO:0000256" key="4">
    <source>
        <dbReference type="ARBA" id="ARBA00025806"/>
    </source>
</evidence>
<keyword evidence="2" id="KW-0217">Developmental protein</keyword>
<comment type="subcellular location">
    <subcellularLocation>
        <location evidence="1">Nucleus</location>
    </subcellularLocation>
</comment>
<accession>A0AAV8SQA2</accession>
<feature type="compositionally biased region" description="Polar residues" evidence="5">
    <location>
        <begin position="54"/>
        <end position="67"/>
    </location>
</feature>
<evidence type="ECO:0000256" key="3">
    <source>
        <dbReference type="ARBA" id="ARBA00023242"/>
    </source>
</evidence>
<feature type="compositionally biased region" description="Basic and acidic residues" evidence="5">
    <location>
        <begin position="32"/>
        <end position="46"/>
    </location>
</feature>
<dbReference type="EMBL" id="JAIWQS010000009">
    <property type="protein sequence ID" value="KAJ8754477.1"/>
    <property type="molecule type" value="Genomic_DNA"/>
</dbReference>
<keyword evidence="7" id="KW-1185">Reference proteome</keyword>
<evidence type="ECO:0000256" key="2">
    <source>
        <dbReference type="ARBA" id="ARBA00022473"/>
    </source>
</evidence>
<feature type="region of interest" description="Disordered" evidence="5">
    <location>
        <begin position="1"/>
        <end position="84"/>
    </location>
</feature>
<evidence type="ECO:0000256" key="1">
    <source>
        <dbReference type="ARBA" id="ARBA00004123"/>
    </source>
</evidence>
<reference evidence="6 7" key="1">
    <citation type="submission" date="2021-09" db="EMBL/GenBank/DDBJ databases">
        <title>Genomic insights and catalytic innovation underlie evolution of tropane alkaloids biosynthesis.</title>
        <authorList>
            <person name="Wang Y.-J."/>
            <person name="Tian T."/>
            <person name="Huang J.-P."/>
            <person name="Huang S.-X."/>
        </authorList>
    </citation>
    <scope>NUCLEOTIDE SEQUENCE [LARGE SCALE GENOMIC DNA]</scope>
    <source>
        <strain evidence="6">KIB-2018</strain>
        <tissue evidence="6">Leaf</tissue>
    </source>
</reference>
<comment type="similarity">
    <text evidence="4">Belongs to the DONSON family.</text>
</comment>
<dbReference type="GO" id="GO:0033260">
    <property type="term" value="P:nuclear DNA replication"/>
    <property type="evidence" value="ECO:0007669"/>
    <property type="project" value="TreeGrafter"/>
</dbReference>
<evidence type="ECO:0000313" key="6">
    <source>
        <dbReference type="EMBL" id="KAJ8754477.1"/>
    </source>
</evidence>
<dbReference type="Proteomes" id="UP001159364">
    <property type="component" value="Linkage Group LG09"/>
</dbReference>
<name>A0AAV8SQA2_9ROSI</name>
<organism evidence="6 7">
    <name type="scientific">Erythroxylum novogranatense</name>
    <dbReference type="NCBI Taxonomy" id="1862640"/>
    <lineage>
        <taxon>Eukaryota</taxon>
        <taxon>Viridiplantae</taxon>
        <taxon>Streptophyta</taxon>
        <taxon>Embryophyta</taxon>
        <taxon>Tracheophyta</taxon>
        <taxon>Spermatophyta</taxon>
        <taxon>Magnoliopsida</taxon>
        <taxon>eudicotyledons</taxon>
        <taxon>Gunneridae</taxon>
        <taxon>Pentapetalae</taxon>
        <taxon>rosids</taxon>
        <taxon>fabids</taxon>
        <taxon>Malpighiales</taxon>
        <taxon>Erythroxylaceae</taxon>
        <taxon>Erythroxylum</taxon>
    </lineage>
</organism>
<dbReference type="PANTHER" id="PTHR12972">
    <property type="entry name" value="DOWNSTREAM NEIGHBOR OF SON"/>
    <property type="match status" value="1"/>
</dbReference>
<keyword evidence="3" id="KW-0539">Nucleus</keyword>
<evidence type="ECO:0000313" key="7">
    <source>
        <dbReference type="Proteomes" id="UP001159364"/>
    </source>
</evidence>
<feature type="compositionally biased region" description="Low complexity" evidence="5">
    <location>
        <begin position="1"/>
        <end position="16"/>
    </location>
</feature>